<keyword evidence="2 10" id="KW-0812">Transmembrane</keyword>
<evidence type="ECO:0000256" key="9">
    <source>
        <dbReference type="SAM" id="MobiDB-lite"/>
    </source>
</evidence>
<evidence type="ECO:0000313" key="12">
    <source>
        <dbReference type="EMBL" id="KAK5174537.1"/>
    </source>
</evidence>
<feature type="compositionally biased region" description="Basic and acidic residues" evidence="9">
    <location>
        <begin position="101"/>
        <end position="114"/>
    </location>
</feature>
<protein>
    <recommendedName>
        <fullName evidence="7">Cercosporin MFS transporter CTB4</fullName>
    </recommendedName>
    <alternativeName>
        <fullName evidence="8">Cercosporin toxin biosynthesis cluster protein 4</fullName>
    </alternativeName>
</protein>
<evidence type="ECO:0000256" key="2">
    <source>
        <dbReference type="ARBA" id="ARBA00022692"/>
    </source>
</evidence>
<dbReference type="PANTHER" id="PTHR23502">
    <property type="entry name" value="MAJOR FACILITATOR SUPERFAMILY"/>
    <property type="match status" value="1"/>
</dbReference>
<gene>
    <name evidence="12" type="ORF">LTR77_001617</name>
</gene>
<dbReference type="RefSeq" id="XP_064663206.1">
    <property type="nucleotide sequence ID" value="XM_064798879.1"/>
</dbReference>
<sequence>MAAQEEVEDRAFTHHSDADSEAERRPRPRSLRSWRSRSSVGRPRTRSRAQSRGADDTELHPVFSAGFHDDHSVYHNEHDVESKDEDLQTGANGPSQDDLESNEKSEFEKDSNDESKEEVESGDQALDEGDDRSGQNANLEKAPSIRRQQTNKSTASKKQRDPNMVSWTGPDDPENPKNWTDKRKWIATFVVSSFTFISPVASSMVAPALPQMSQDLNVNTTVEAQMMLSIFLLAYAFGPLFLGPLSELYGRVPVLQLANLIFLVFNLACGFAQNGGQMIVLRFFAGIGGSAPLAIGGGILADCFAPEQRGKAIAIYSLAPLIGPAAGPVAGGFIAQNISWRWVFWIVSIADAAVQISGLFFLQETWAPKLLEQKAQRLRKETGNEKLYAEFSTQQSLVKKLETSLARPFRLLLTQPIIIALAVYMAYLYGLVYLVISSFAALYTSPQYYGESTQIAGLHYIALAIGYFFGAQLTSRFNDLLYRRLKKKAGGVGSPEFRIPVMIPCAILLPAGLFWYGWSAEARIHWIMPDIGACILAAATICGYQSIQTYVIDAYTKYAASAVASITFLRSLAGFGFPLFAPNLYDALNYGWGNSVLAFVAIAIGVPAPALFWKYGARLRAKSQFAAGQG</sequence>
<dbReference type="Pfam" id="PF07690">
    <property type="entry name" value="MFS_1"/>
    <property type="match status" value="1"/>
</dbReference>
<evidence type="ECO:0000313" key="13">
    <source>
        <dbReference type="Proteomes" id="UP001337655"/>
    </source>
</evidence>
<dbReference type="SUPFAM" id="SSF103473">
    <property type="entry name" value="MFS general substrate transporter"/>
    <property type="match status" value="1"/>
</dbReference>
<feature type="transmembrane region" description="Helical" evidence="10">
    <location>
        <begin position="185"/>
        <end position="206"/>
    </location>
</feature>
<comment type="caution">
    <text evidence="12">The sequence shown here is derived from an EMBL/GenBank/DDBJ whole genome shotgun (WGS) entry which is preliminary data.</text>
</comment>
<proteinExistence type="inferred from homology"/>
<feature type="compositionally biased region" description="Basic and acidic residues" evidence="9">
    <location>
        <begin position="9"/>
        <end position="25"/>
    </location>
</feature>
<feature type="transmembrane region" description="Helical" evidence="10">
    <location>
        <begin position="592"/>
        <end position="613"/>
    </location>
</feature>
<dbReference type="CDD" id="cd17323">
    <property type="entry name" value="MFS_Tpo1_MDR_like"/>
    <property type="match status" value="1"/>
</dbReference>
<feature type="transmembrane region" description="Helical" evidence="10">
    <location>
        <begin position="417"/>
        <end position="443"/>
    </location>
</feature>
<comment type="function">
    <text evidence="6">MFS transporter; part of the gene cluster that mediates the biosynthesis of cercosporin, a light-activated, non-host-selective toxin. The perylenequinone chromophore of cercosporin absorbs light energy to attain an electronically-activated triplet state and produces active oxygen species such as the hydroxyl radical, superoxide, hydrogen peroxide or singlet oxygen upon reaction with oxygen molecules. These reactive oxygen species cause damage to various cellular components including lipids, proteins and nucleic acids. Responsible for secretion and accumulation of cercosporin, but does not play any roles in self-protection against the toxicity of cercosporin.</text>
</comment>
<feature type="transmembrane region" description="Helical" evidence="10">
    <location>
        <begin position="455"/>
        <end position="477"/>
    </location>
</feature>
<evidence type="ECO:0000259" key="11">
    <source>
        <dbReference type="PROSITE" id="PS50850"/>
    </source>
</evidence>
<dbReference type="InterPro" id="IPR011701">
    <property type="entry name" value="MFS"/>
</dbReference>
<dbReference type="InterPro" id="IPR020846">
    <property type="entry name" value="MFS_dom"/>
</dbReference>
<feature type="compositionally biased region" description="Acidic residues" evidence="9">
    <location>
        <begin position="115"/>
        <end position="130"/>
    </location>
</feature>
<evidence type="ECO:0000256" key="8">
    <source>
        <dbReference type="ARBA" id="ARBA00077167"/>
    </source>
</evidence>
<feature type="transmembrane region" description="Helical" evidence="10">
    <location>
        <begin position="254"/>
        <end position="273"/>
    </location>
</feature>
<feature type="compositionally biased region" description="Polar residues" evidence="9">
    <location>
        <begin position="146"/>
        <end position="156"/>
    </location>
</feature>
<evidence type="ECO:0000256" key="1">
    <source>
        <dbReference type="ARBA" id="ARBA00004141"/>
    </source>
</evidence>
<feature type="transmembrane region" description="Helical" evidence="10">
    <location>
        <begin position="559"/>
        <end position="580"/>
    </location>
</feature>
<feature type="transmembrane region" description="Helical" evidence="10">
    <location>
        <begin position="279"/>
        <end position="301"/>
    </location>
</feature>
<dbReference type="Proteomes" id="UP001337655">
    <property type="component" value="Unassembled WGS sequence"/>
</dbReference>
<dbReference type="InterPro" id="IPR036259">
    <property type="entry name" value="MFS_trans_sf"/>
</dbReference>
<dbReference type="Gene3D" id="1.20.1250.20">
    <property type="entry name" value="MFS general substrate transporter like domains"/>
    <property type="match status" value="1"/>
</dbReference>
<feature type="transmembrane region" description="Helical" evidence="10">
    <location>
        <begin position="497"/>
        <end position="518"/>
    </location>
</feature>
<feature type="region of interest" description="Disordered" evidence="9">
    <location>
        <begin position="1"/>
        <end position="179"/>
    </location>
</feature>
<feature type="compositionally biased region" description="Basic and acidic residues" evidence="9">
    <location>
        <begin position="67"/>
        <end position="81"/>
    </location>
</feature>
<evidence type="ECO:0000256" key="4">
    <source>
        <dbReference type="ARBA" id="ARBA00023136"/>
    </source>
</evidence>
<comment type="subcellular location">
    <subcellularLocation>
        <location evidence="1">Membrane</location>
        <topology evidence="1">Multi-pass membrane protein</topology>
    </subcellularLocation>
</comment>
<feature type="transmembrane region" description="Helical" evidence="10">
    <location>
        <begin position="342"/>
        <end position="362"/>
    </location>
</feature>
<dbReference type="EMBL" id="JAVRRT010000002">
    <property type="protein sequence ID" value="KAK5174537.1"/>
    <property type="molecule type" value="Genomic_DNA"/>
</dbReference>
<feature type="transmembrane region" description="Helical" evidence="10">
    <location>
        <begin position="524"/>
        <end position="547"/>
    </location>
</feature>
<feature type="compositionally biased region" description="Basic residues" evidence="9">
    <location>
        <begin position="26"/>
        <end position="35"/>
    </location>
</feature>
<dbReference type="PROSITE" id="PS50850">
    <property type="entry name" value="MFS"/>
    <property type="match status" value="1"/>
</dbReference>
<evidence type="ECO:0000256" key="5">
    <source>
        <dbReference type="ARBA" id="ARBA00038347"/>
    </source>
</evidence>
<organism evidence="12 13">
    <name type="scientific">Saxophila tyrrhenica</name>
    <dbReference type="NCBI Taxonomy" id="1690608"/>
    <lineage>
        <taxon>Eukaryota</taxon>
        <taxon>Fungi</taxon>
        <taxon>Dikarya</taxon>
        <taxon>Ascomycota</taxon>
        <taxon>Pezizomycotina</taxon>
        <taxon>Dothideomycetes</taxon>
        <taxon>Dothideomycetidae</taxon>
        <taxon>Mycosphaerellales</taxon>
        <taxon>Extremaceae</taxon>
        <taxon>Saxophila</taxon>
    </lineage>
</organism>
<dbReference type="GO" id="GO:0022857">
    <property type="term" value="F:transmembrane transporter activity"/>
    <property type="evidence" value="ECO:0007669"/>
    <property type="project" value="InterPro"/>
</dbReference>
<reference evidence="12 13" key="1">
    <citation type="submission" date="2023-08" db="EMBL/GenBank/DDBJ databases">
        <title>Black Yeasts Isolated from many extreme environments.</title>
        <authorList>
            <person name="Coleine C."/>
            <person name="Stajich J.E."/>
            <person name="Selbmann L."/>
        </authorList>
    </citation>
    <scope>NUCLEOTIDE SEQUENCE [LARGE SCALE GENOMIC DNA]</scope>
    <source>
        <strain evidence="12 13">CCFEE 5935</strain>
    </source>
</reference>
<dbReference type="FunFam" id="1.20.1250.20:FF:000011">
    <property type="entry name" value="MFS multidrug transporter, putative"/>
    <property type="match status" value="1"/>
</dbReference>
<evidence type="ECO:0000256" key="10">
    <source>
        <dbReference type="SAM" id="Phobius"/>
    </source>
</evidence>
<feature type="transmembrane region" description="Helical" evidence="10">
    <location>
        <begin position="226"/>
        <end position="242"/>
    </location>
</feature>
<evidence type="ECO:0000256" key="6">
    <source>
        <dbReference type="ARBA" id="ARBA00053977"/>
    </source>
</evidence>
<name>A0AAV9PQD8_9PEZI</name>
<comment type="similarity">
    <text evidence="5">Belongs to the major facilitator superfamily. CAR1 family.</text>
</comment>
<keyword evidence="13" id="KW-1185">Reference proteome</keyword>
<evidence type="ECO:0000256" key="3">
    <source>
        <dbReference type="ARBA" id="ARBA00022989"/>
    </source>
</evidence>
<feature type="domain" description="Major facilitator superfamily (MFS) profile" evidence="11">
    <location>
        <begin position="187"/>
        <end position="620"/>
    </location>
</feature>
<keyword evidence="3 10" id="KW-1133">Transmembrane helix</keyword>
<dbReference type="GO" id="GO:0016020">
    <property type="term" value="C:membrane"/>
    <property type="evidence" value="ECO:0007669"/>
    <property type="project" value="UniProtKB-SubCell"/>
</dbReference>
<keyword evidence="4 10" id="KW-0472">Membrane</keyword>
<dbReference type="GeneID" id="89922965"/>
<evidence type="ECO:0000256" key="7">
    <source>
        <dbReference type="ARBA" id="ARBA00069139"/>
    </source>
</evidence>
<dbReference type="PANTHER" id="PTHR23502:SF60">
    <property type="entry name" value="MAJOR FACILITATOR SUPERFAMILY (MFS) PROFILE DOMAIN-CONTAINING PROTEIN-RELATED"/>
    <property type="match status" value="1"/>
</dbReference>
<dbReference type="AlphaFoldDB" id="A0AAV9PQD8"/>
<feature type="transmembrane region" description="Helical" evidence="10">
    <location>
        <begin position="313"/>
        <end position="336"/>
    </location>
</feature>
<accession>A0AAV9PQD8</accession>